<feature type="transmembrane region" description="Helical" evidence="1">
    <location>
        <begin position="54"/>
        <end position="77"/>
    </location>
</feature>
<dbReference type="PANTHER" id="PTHR34781">
    <property type="entry name" value="TRANSMEMBRANE PROTEIN"/>
    <property type="match status" value="1"/>
</dbReference>
<keyword evidence="2" id="KW-1185">Reference proteome</keyword>
<dbReference type="PANTHER" id="PTHR34781:SF2">
    <property type="entry name" value="TRANSMEMBRANE PROTEIN"/>
    <property type="match status" value="1"/>
</dbReference>
<gene>
    <name evidence="3" type="primary">LOC111470796</name>
</gene>
<keyword evidence="1" id="KW-0812">Transmembrane</keyword>
<name>A0A6J1I5A3_CUCMA</name>
<sequence length="154" mass="17114">MMRRQQRRNSQSSVFYELSSLAMNILRSPPSSIPFADHSPVVPTQMTPARFASLLLGMSLALMLCGSVTFFIGFMMMPWVIGLVMFFFAAAVVSSLFMIGRSILYYVTAQPAPRKDIPGRSGPIPCFCAHQALTNSDAHQALKLPPDVPILYYY</sequence>
<evidence type="ECO:0000313" key="3">
    <source>
        <dbReference type="RefSeq" id="XP_022972186.1"/>
    </source>
</evidence>
<keyword evidence="1" id="KW-0472">Membrane</keyword>
<evidence type="ECO:0000313" key="2">
    <source>
        <dbReference type="Proteomes" id="UP000504608"/>
    </source>
</evidence>
<organism evidence="2 3">
    <name type="scientific">Cucurbita maxima</name>
    <name type="common">Pumpkin</name>
    <name type="synonym">Winter squash</name>
    <dbReference type="NCBI Taxonomy" id="3661"/>
    <lineage>
        <taxon>Eukaryota</taxon>
        <taxon>Viridiplantae</taxon>
        <taxon>Streptophyta</taxon>
        <taxon>Embryophyta</taxon>
        <taxon>Tracheophyta</taxon>
        <taxon>Spermatophyta</taxon>
        <taxon>Magnoliopsida</taxon>
        <taxon>eudicotyledons</taxon>
        <taxon>Gunneridae</taxon>
        <taxon>Pentapetalae</taxon>
        <taxon>rosids</taxon>
        <taxon>fabids</taxon>
        <taxon>Cucurbitales</taxon>
        <taxon>Cucurbitaceae</taxon>
        <taxon>Cucurbiteae</taxon>
        <taxon>Cucurbita</taxon>
    </lineage>
</organism>
<dbReference type="AlphaFoldDB" id="A0A6J1I5A3"/>
<evidence type="ECO:0000256" key="1">
    <source>
        <dbReference type="SAM" id="Phobius"/>
    </source>
</evidence>
<keyword evidence="1" id="KW-1133">Transmembrane helix</keyword>
<reference evidence="3" key="1">
    <citation type="submission" date="2025-08" db="UniProtKB">
        <authorList>
            <consortium name="RefSeq"/>
        </authorList>
    </citation>
    <scope>IDENTIFICATION</scope>
    <source>
        <tissue evidence="3">Young leaves</tissue>
    </source>
</reference>
<accession>A0A6J1I5A3</accession>
<dbReference type="Proteomes" id="UP000504608">
    <property type="component" value="Unplaced"/>
</dbReference>
<protein>
    <submittedName>
        <fullName evidence="3">Uncharacterized protein LOC111470796</fullName>
    </submittedName>
</protein>
<feature type="transmembrane region" description="Helical" evidence="1">
    <location>
        <begin position="83"/>
        <end position="107"/>
    </location>
</feature>
<dbReference type="KEGG" id="cmax:111470796"/>
<proteinExistence type="predicted"/>
<dbReference type="GeneID" id="111470796"/>
<dbReference type="RefSeq" id="XP_022972186.1">
    <property type="nucleotide sequence ID" value="XM_023116418.1"/>
</dbReference>
<dbReference type="OrthoDB" id="1936751at2759"/>